<dbReference type="AlphaFoldDB" id="A0A418ILT3"/>
<keyword evidence="1" id="KW-1133">Transmembrane helix</keyword>
<keyword evidence="3" id="KW-1185">Reference proteome</keyword>
<keyword evidence="1" id="KW-0812">Transmembrane</keyword>
<evidence type="ECO:0008006" key="4">
    <source>
        <dbReference type="Google" id="ProtNLM"/>
    </source>
</evidence>
<reference evidence="2 3" key="1">
    <citation type="journal article" date="2016" name="Front. Microbiol.">
        <title>Comprehensive Phylogenetic Analysis of Bovine Non-aureus Staphylococci Species Based on Whole-Genome Sequencing.</title>
        <authorList>
            <person name="Naushad S."/>
            <person name="Barkema H.W."/>
            <person name="Luby C."/>
            <person name="Condas L.A."/>
            <person name="Nobrega D.B."/>
            <person name="Carson D.A."/>
            <person name="De Buck J."/>
        </authorList>
    </citation>
    <scope>NUCLEOTIDE SEQUENCE [LARGE SCALE GENOMIC DNA]</scope>
    <source>
        <strain evidence="2 3">SNUC 102</strain>
    </source>
</reference>
<dbReference type="EMBL" id="QXUL01000056">
    <property type="protein sequence ID" value="RIN09250.1"/>
    <property type="molecule type" value="Genomic_DNA"/>
</dbReference>
<dbReference type="Proteomes" id="UP000285567">
    <property type="component" value="Unassembled WGS sequence"/>
</dbReference>
<gene>
    <name evidence="2" type="ORF">BU097_10500</name>
</gene>
<evidence type="ECO:0000256" key="1">
    <source>
        <dbReference type="SAM" id="Phobius"/>
    </source>
</evidence>
<name>A0A418ILT3_STAXY</name>
<proteinExistence type="predicted"/>
<dbReference type="OrthoDB" id="2971849at2"/>
<feature type="transmembrane region" description="Helical" evidence="1">
    <location>
        <begin position="12"/>
        <end position="41"/>
    </location>
</feature>
<feature type="transmembrane region" description="Helical" evidence="1">
    <location>
        <begin position="53"/>
        <end position="73"/>
    </location>
</feature>
<comment type="caution">
    <text evidence="2">The sequence shown here is derived from an EMBL/GenBank/DDBJ whole genome shotgun (WGS) entry which is preliminary data.</text>
</comment>
<keyword evidence="1" id="KW-0472">Membrane</keyword>
<protein>
    <recommendedName>
        <fullName evidence="4">DUF4190 domain-containing protein</fullName>
    </recommendedName>
</protein>
<sequence length="75" mass="8071">MSQQNKDNTQLFIILGWVCTAMSLLFIPILFGAGGVIFGYLLRNKGQVQHGTIMMIAAIACAILGFVLGMAAFGY</sequence>
<organism evidence="2 3">
    <name type="scientific">Staphylococcus xylosus</name>
    <dbReference type="NCBI Taxonomy" id="1288"/>
    <lineage>
        <taxon>Bacteria</taxon>
        <taxon>Bacillati</taxon>
        <taxon>Bacillota</taxon>
        <taxon>Bacilli</taxon>
        <taxon>Bacillales</taxon>
        <taxon>Staphylococcaceae</taxon>
        <taxon>Staphylococcus</taxon>
    </lineage>
</organism>
<dbReference type="RefSeq" id="WP_017724610.1">
    <property type="nucleotide sequence ID" value="NZ_CABIWF010000001.1"/>
</dbReference>
<accession>A0A418ILT3</accession>
<evidence type="ECO:0000313" key="2">
    <source>
        <dbReference type="EMBL" id="RIN09250.1"/>
    </source>
</evidence>
<evidence type="ECO:0000313" key="3">
    <source>
        <dbReference type="Proteomes" id="UP000285567"/>
    </source>
</evidence>